<dbReference type="Proteomes" id="UP000825072">
    <property type="component" value="Chromosome 1"/>
</dbReference>
<evidence type="ECO:0000313" key="3">
    <source>
        <dbReference type="Proteomes" id="UP000825072"/>
    </source>
</evidence>
<evidence type="ECO:0000313" key="2">
    <source>
        <dbReference type="EMBL" id="BCY24801.1"/>
    </source>
</evidence>
<proteinExistence type="predicted"/>
<accession>A0AAD1NVU4</accession>
<gene>
    <name evidence="2" type="ORF">KB1_07910</name>
</gene>
<feature type="compositionally biased region" description="Basic and acidic residues" evidence="1">
    <location>
        <begin position="12"/>
        <end position="23"/>
    </location>
</feature>
<reference evidence="2" key="1">
    <citation type="submission" date="2021-06" db="EMBL/GenBank/DDBJ databases">
        <title>Genome sequence of Cutibacterium modestum strain KB17-24694.</title>
        <authorList>
            <person name="Dekio I."/>
            <person name="Asahina A."/>
            <person name="Nishida M."/>
        </authorList>
    </citation>
    <scope>NUCLEOTIDE SEQUENCE</scope>
    <source>
        <strain evidence="2">KB17-24694</strain>
    </source>
</reference>
<evidence type="ECO:0000256" key="1">
    <source>
        <dbReference type="SAM" id="MobiDB-lite"/>
    </source>
</evidence>
<name>A0AAD1NVU4_9ACTN</name>
<feature type="region of interest" description="Disordered" evidence="1">
    <location>
        <begin position="1"/>
        <end position="66"/>
    </location>
</feature>
<dbReference type="EMBL" id="AP024747">
    <property type="protein sequence ID" value="BCY24801.1"/>
    <property type="molecule type" value="Genomic_DNA"/>
</dbReference>
<organism evidence="2 3">
    <name type="scientific">Cutibacterium modestum</name>
    <dbReference type="NCBI Taxonomy" id="2559073"/>
    <lineage>
        <taxon>Bacteria</taxon>
        <taxon>Bacillati</taxon>
        <taxon>Actinomycetota</taxon>
        <taxon>Actinomycetes</taxon>
        <taxon>Propionibacteriales</taxon>
        <taxon>Propionibacteriaceae</taxon>
        <taxon>Cutibacterium</taxon>
    </lineage>
</organism>
<protein>
    <submittedName>
        <fullName evidence="2">Uncharacterized protein</fullName>
    </submittedName>
</protein>
<sequence>MASGVCGPEPVTSDKRGLGDRTHCRGGYMSRGCGADQTLDGEDESRRKEDEPGDVESLMDVFWSRA</sequence>
<dbReference type="AlphaFoldDB" id="A0AAD1NVU4"/>